<dbReference type="AlphaFoldDB" id="A0AAE3QVA7"/>
<keyword evidence="4" id="KW-1185">Reference proteome</keyword>
<dbReference type="SUPFAM" id="SSF52317">
    <property type="entry name" value="Class I glutamine amidotransferase-like"/>
    <property type="match status" value="1"/>
</dbReference>
<feature type="domain" description="Glutamine amidotransferase" evidence="1">
    <location>
        <begin position="35"/>
        <end position="211"/>
    </location>
</feature>
<dbReference type="InterPro" id="IPR029062">
    <property type="entry name" value="Class_I_gatase-like"/>
</dbReference>
<organism evidence="2 5">
    <name type="scientific">Xanthocytophaga flava</name>
    <dbReference type="NCBI Taxonomy" id="3048013"/>
    <lineage>
        <taxon>Bacteria</taxon>
        <taxon>Pseudomonadati</taxon>
        <taxon>Bacteroidota</taxon>
        <taxon>Cytophagia</taxon>
        <taxon>Cytophagales</taxon>
        <taxon>Rhodocytophagaceae</taxon>
        <taxon>Xanthocytophaga</taxon>
    </lineage>
</organism>
<proteinExistence type="predicted"/>
<evidence type="ECO:0000313" key="4">
    <source>
        <dbReference type="Proteomes" id="UP001228581"/>
    </source>
</evidence>
<dbReference type="InterPro" id="IPR017926">
    <property type="entry name" value="GATASE"/>
</dbReference>
<dbReference type="Pfam" id="PF00117">
    <property type="entry name" value="GATase"/>
    <property type="match status" value="1"/>
</dbReference>
<accession>A0AAE3QVA7</accession>
<evidence type="ECO:0000313" key="5">
    <source>
        <dbReference type="Proteomes" id="UP001241110"/>
    </source>
</evidence>
<dbReference type="Gene3D" id="3.40.50.880">
    <property type="match status" value="1"/>
</dbReference>
<evidence type="ECO:0000259" key="1">
    <source>
        <dbReference type="Pfam" id="PF00117"/>
    </source>
</evidence>
<dbReference type="Proteomes" id="UP001241110">
    <property type="component" value="Unassembled WGS sequence"/>
</dbReference>
<comment type="caution">
    <text evidence="2">The sequence shown here is derived from an EMBL/GenBank/DDBJ whole genome shotgun (WGS) entry which is preliminary data.</text>
</comment>
<evidence type="ECO:0000313" key="3">
    <source>
        <dbReference type="EMBL" id="MDJ1492395.1"/>
    </source>
</evidence>
<evidence type="ECO:0000313" key="2">
    <source>
        <dbReference type="EMBL" id="MDJ1483956.1"/>
    </source>
</evidence>
<dbReference type="Proteomes" id="UP001228581">
    <property type="component" value="Unassembled WGS sequence"/>
</dbReference>
<gene>
    <name evidence="2" type="ORF">QNI16_25900</name>
    <name evidence="3" type="ORF">QNI19_05605</name>
</gene>
<name>A0AAE3QVA7_9BACT</name>
<sequence length="273" mass="32094">MKDMRIAILDLYDGSANEGIRCIKELMLSFAQTTTVDVSFTIFDVRQKNEIPDLSYDLYISTGGPGSPVESEGTEWELLFFELMNNLRDYNRRFPEHKKYVFLISHSFQIFCRYFELGVLTQRKSHAFGIFPVHRTVHGLQELYFENLDDPFWVVDSRDWQVTQINEIKLKEWGGQILCYEKLRPLIDLERAVMAIRFDEAFFGTQFHPEIDAAGMLRHLDTKDKREIIIANYGIDKYHEMIRYLADPDKIAFTYQTILPTFLRIALPHSIEL</sequence>
<reference evidence="2 4" key="1">
    <citation type="submission" date="2023-05" db="EMBL/GenBank/DDBJ databases">
        <authorList>
            <person name="Zhang X."/>
        </authorList>
    </citation>
    <scope>NUCLEOTIDE SEQUENCE</scope>
    <source>
        <strain evidence="3 4">DM2B3-1</strain>
        <strain evidence="2">YF14B1</strain>
    </source>
</reference>
<dbReference type="EMBL" id="JASJOS010000013">
    <property type="protein sequence ID" value="MDJ1483956.1"/>
    <property type="molecule type" value="Genomic_DNA"/>
</dbReference>
<protein>
    <submittedName>
        <fullName evidence="2">GMP synthase</fullName>
    </submittedName>
</protein>
<dbReference type="EMBL" id="JASJOT010000002">
    <property type="protein sequence ID" value="MDJ1492395.1"/>
    <property type="molecule type" value="Genomic_DNA"/>
</dbReference>